<organism evidence="1 2">
    <name type="scientific">Eiseniibacteriota bacterium</name>
    <dbReference type="NCBI Taxonomy" id="2212470"/>
    <lineage>
        <taxon>Bacteria</taxon>
        <taxon>Candidatus Eiseniibacteriota</taxon>
    </lineage>
</organism>
<dbReference type="Gene3D" id="3.30.70.1280">
    <property type="entry name" value="SP0830-like domains"/>
    <property type="match status" value="1"/>
</dbReference>
<evidence type="ECO:0000313" key="2">
    <source>
        <dbReference type="Proteomes" id="UP000317691"/>
    </source>
</evidence>
<evidence type="ECO:0000313" key="1">
    <source>
        <dbReference type="EMBL" id="TMQ62735.1"/>
    </source>
</evidence>
<dbReference type="EMBL" id="VBOZ01000036">
    <property type="protein sequence ID" value="TMQ62735.1"/>
    <property type="molecule type" value="Genomic_DNA"/>
</dbReference>
<dbReference type="AlphaFoldDB" id="A0A538TGH1"/>
<dbReference type="InterPro" id="IPR012545">
    <property type="entry name" value="DUF1697"/>
</dbReference>
<dbReference type="Pfam" id="PF08002">
    <property type="entry name" value="DUF1697"/>
    <property type="match status" value="1"/>
</dbReference>
<protein>
    <submittedName>
        <fullName evidence="1">DUF1697 domain-containing protein</fullName>
    </submittedName>
</protein>
<sequence>MALVVFMRGVNVGGHKTFRPAALAKELVALDVVNVGAAGTFVVRKTVSQAKLRAELNKRLPFKAELMICPAADLQNLVWTDPFAGQPIPKGAKRFVTVLGKRPQTLPRLPILRPDGAEWQVKVVAVSGKFAVSLWRRLGRSLLYPNEVVEKIFGVPATTRNWNTIEAIRDILEGVS</sequence>
<comment type="caution">
    <text evidence="1">The sequence shown here is derived from an EMBL/GenBank/DDBJ whole genome shotgun (WGS) entry which is preliminary data.</text>
</comment>
<dbReference type="Proteomes" id="UP000317691">
    <property type="component" value="Unassembled WGS sequence"/>
</dbReference>
<accession>A0A538TGH1</accession>
<dbReference type="SUPFAM" id="SSF160379">
    <property type="entry name" value="SP0830-like"/>
    <property type="match status" value="1"/>
</dbReference>
<gene>
    <name evidence="1" type="ORF">E6K79_11810</name>
</gene>
<proteinExistence type="predicted"/>
<reference evidence="1 2" key="1">
    <citation type="journal article" date="2019" name="Nat. Microbiol.">
        <title>Mediterranean grassland soil C-N compound turnover is dependent on rainfall and depth, and is mediated by genomically divergent microorganisms.</title>
        <authorList>
            <person name="Diamond S."/>
            <person name="Andeer P.F."/>
            <person name="Li Z."/>
            <person name="Crits-Christoph A."/>
            <person name="Burstein D."/>
            <person name="Anantharaman K."/>
            <person name="Lane K.R."/>
            <person name="Thomas B.C."/>
            <person name="Pan C."/>
            <person name="Northen T.R."/>
            <person name="Banfield J.F."/>
        </authorList>
    </citation>
    <scope>NUCLEOTIDE SEQUENCE [LARGE SCALE GENOMIC DNA]</scope>
    <source>
        <strain evidence="1">WS_9</strain>
    </source>
</reference>
<name>A0A538TGH1_UNCEI</name>